<feature type="transmembrane region" description="Helical" evidence="8">
    <location>
        <begin position="128"/>
        <end position="145"/>
    </location>
</feature>
<evidence type="ECO:0000256" key="8">
    <source>
        <dbReference type="SAM" id="Phobius"/>
    </source>
</evidence>
<keyword evidence="11" id="KW-1185">Reference proteome</keyword>
<evidence type="ECO:0000256" key="1">
    <source>
        <dbReference type="ARBA" id="ARBA00004651"/>
    </source>
</evidence>
<keyword evidence="6 8" id="KW-1133">Transmembrane helix</keyword>
<keyword evidence="5 8" id="KW-0812">Transmembrane</keyword>
<dbReference type="Proteomes" id="UP000317835">
    <property type="component" value="Plasmid pElP_4"/>
</dbReference>
<dbReference type="EMBL" id="CP036430">
    <property type="protein sequence ID" value="QDV39644.1"/>
    <property type="molecule type" value="Genomic_DNA"/>
</dbReference>
<dbReference type="PANTHER" id="PTHR33908">
    <property type="entry name" value="MANNOSYLTRANSFERASE YKCB-RELATED"/>
    <property type="match status" value="1"/>
</dbReference>
<feature type="transmembrane region" description="Helical" evidence="8">
    <location>
        <begin position="350"/>
        <end position="367"/>
    </location>
</feature>
<keyword evidence="10" id="KW-0614">Plasmid</keyword>
<evidence type="ECO:0000259" key="9">
    <source>
        <dbReference type="Pfam" id="PF13231"/>
    </source>
</evidence>
<protein>
    <recommendedName>
        <fullName evidence="9">Glycosyltransferase RgtA/B/C/D-like domain-containing protein</fullName>
    </recommendedName>
</protein>
<evidence type="ECO:0000256" key="5">
    <source>
        <dbReference type="ARBA" id="ARBA00022692"/>
    </source>
</evidence>
<proteinExistence type="predicted"/>
<dbReference type="GO" id="GO:0009103">
    <property type="term" value="P:lipopolysaccharide biosynthetic process"/>
    <property type="evidence" value="ECO:0007669"/>
    <property type="project" value="UniProtKB-ARBA"/>
</dbReference>
<feature type="domain" description="Glycosyltransferase RgtA/B/C/D-like" evidence="9">
    <location>
        <begin position="79"/>
        <end position="236"/>
    </location>
</feature>
<keyword evidence="3" id="KW-0328">Glycosyltransferase</keyword>
<dbReference type="Pfam" id="PF13231">
    <property type="entry name" value="PMT_2"/>
    <property type="match status" value="1"/>
</dbReference>
<evidence type="ECO:0000313" key="11">
    <source>
        <dbReference type="Proteomes" id="UP000317835"/>
    </source>
</evidence>
<evidence type="ECO:0000313" key="10">
    <source>
        <dbReference type="EMBL" id="QDV39644.1"/>
    </source>
</evidence>
<feature type="transmembrane region" description="Helical" evidence="8">
    <location>
        <begin position="219"/>
        <end position="240"/>
    </location>
</feature>
<comment type="subcellular location">
    <subcellularLocation>
        <location evidence="1">Cell membrane</location>
        <topology evidence="1">Multi-pass membrane protein</topology>
    </subcellularLocation>
</comment>
<evidence type="ECO:0000256" key="2">
    <source>
        <dbReference type="ARBA" id="ARBA00022475"/>
    </source>
</evidence>
<dbReference type="AlphaFoldDB" id="A0A518HFM4"/>
<dbReference type="InterPro" id="IPR050297">
    <property type="entry name" value="LipidA_mod_glycosyltrf_83"/>
</dbReference>
<dbReference type="PANTHER" id="PTHR33908:SF3">
    <property type="entry name" value="UNDECAPRENYL PHOSPHATE-ALPHA-4-AMINO-4-DEOXY-L-ARABINOSE ARABINOSYL TRANSFERASE"/>
    <property type="match status" value="1"/>
</dbReference>
<feature type="transmembrane region" description="Helical" evidence="8">
    <location>
        <begin position="152"/>
        <end position="170"/>
    </location>
</feature>
<keyword evidence="4" id="KW-0808">Transferase</keyword>
<reference evidence="10 11" key="1">
    <citation type="submission" date="2019-02" db="EMBL/GenBank/DDBJ databases">
        <title>Deep-cultivation of Planctomycetes and their phenomic and genomic characterization uncovers novel biology.</title>
        <authorList>
            <person name="Wiegand S."/>
            <person name="Jogler M."/>
            <person name="Boedeker C."/>
            <person name="Pinto D."/>
            <person name="Vollmers J."/>
            <person name="Rivas-Marin E."/>
            <person name="Kohn T."/>
            <person name="Peeters S.H."/>
            <person name="Heuer A."/>
            <person name="Rast P."/>
            <person name="Oberbeckmann S."/>
            <person name="Bunk B."/>
            <person name="Jeske O."/>
            <person name="Meyerdierks A."/>
            <person name="Storesund J.E."/>
            <person name="Kallscheuer N."/>
            <person name="Luecker S."/>
            <person name="Lage O.M."/>
            <person name="Pohl T."/>
            <person name="Merkel B.J."/>
            <person name="Hornburger P."/>
            <person name="Mueller R.-W."/>
            <person name="Bruemmer F."/>
            <person name="Labrenz M."/>
            <person name="Spormann A.M."/>
            <person name="Op den Camp H."/>
            <person name="Overmann J."/>
            <person name="Amann R."/>
            <person name="Jetten M.S.M."/>
            <person name="Mascher T."/>
            <person name="Medema M.H."/>
            <person name="Devos D.P."/>
            <person name="Kaster A.-K."/>
            <person name="Ovreas L."/>
            <person name="Rohde M."/>
            <person name="Galperin M.Y."/>
            <person name="Jogler C."/>
        </authorList>
    </citation>
    <scope>NUCLEOTIDE SEQUENCE [LARGE SCALE GENOMIC DNA]</scope>
    <source>
        <strain evidence="10 11">ElP</strain>
        <plasmid evidence="11">pelp_4</plasmid>
    </source>
</reference>
<feature type="transmembrane region" description="Helical" evidence="8">
    <location>
        <begin position="320"/>
        <end position="338"/>
    </location>
</feature>
<name>A0A518HFM4_9BACT</name>
<dbReference type="InterPro" id="IPR038731">
    <property type="entry name" value="RgtA/B/C-like"/>
</dbReference>
<gene>
    <name evidence="10" type="ORF">ElP_76160</name>
</gene>
<feature type="transmembrane region" description="Helical" evidence="8">
    <location>
        <begin position="197"/>
        <end position="213"/>
    </location>
</feature>
<evidence type="ECO:0000256" key="6">
    <source>
        <dbReference type="ARBA" id="ARBA00022989"/>
    </source>
</evidence>
<evidence type="ECO:0000256" key="4">
    <source>
        <dbReference type="ARBA" id="ARBA00022679"/>
    </source>
</evidence>
<dbReference type="GO" id="GO:0005886">
    <property type="term" value="C:plasma membrane"/>
    <property type="evidence" value="ECO:0007669"/>
    <property type="project" value="UniProtKB-SubCell"/>
</dbReference>
<geneLocation type="plasmid" evidence="11">
    <name>pelp_4</name>
</geneLocation>
<dbReference type="OrthoDB" id="265333at2"/>
<keyword evidence="7 8" id="KW-0472">Membrane</keyword>
<accession>A0A518HFM4</accession>
<feature type="transmembrane region" description="Helical" evidence="8">
    <location>
        <begin position="374"/>
        <end position="394"/>
    </location>
</feature>
<dbReference type="RefSeq" id="WP_145279890.1">
    <property type="nucleotide sequence ID" value="NZ_CP036430.1"/>
</dbReference>
<evidence type="ECO:0000256" key="3">
    <source>
        <dbReference type="ARBA" id="ARBA00022676"/>
    </source>
</evidence>
<organism evidence="10 11">
    <name type="scientific">Tautonia plasticadhaerens</name>
    <dbReference type="NCBI Taxonomy" id="2527974"/>
    <lineage>
        <taxon>Bacteria</taxon>
        <taxon>Pseudomonadati</taxon>
        <taxon>Planctomycetota</taxon>
        <taxon>Planctomycetia</taxon>
        <taxon>Isosphaerales</taxon>
        <taxon>Isosphaeraceae</taxon>
        <taxon>Tautonia</taxon>
    </lineage>
</organism>
<feature type="transmembrane region" description="Helical" evidence="8">
    <location>
        <begin position="252"/>
        <end position="270"/>
    </location>
</feature>
<keyword evidence="2" id="KW-1003">Cell membrane</keyword>
<sequence>MAEATTEPTSSSPSPAGTEGRIGPAAWWGLIGLTALGALARFYRLDAQSIWMDETFVVNAARLARLEGPLAVSRLDHSAPLGYWLAWLSTGLGGDSPSWLRVPTAVAGTLTVPMMFALGIRLFRSPPIALASAGVMAVSPFAVWYAQDARMYAHWILASAAFVYVCWPAAAGRPSFWGWAAMALTTAVGLYVHHYMALLSATFGLFLLAVLGPRDRRPWIWAATQLVAALAFVPWLLLTADRIGQAGSSKPMALLWMPYTYFTFSAGFSLGPSVRELQLDGPSAALRSHVAEIAMVGLATAAAGLAGLRRLLREGDRRAGAWCLAWAVGPVALAILATQVKDNLSYNARYAAACYPAAALILGGAIASARRSALAAVGVAGLALVSSWSLWNWYESPRYAKEDLRSAASFLDGAFEEGDLMVIANGRSIPTLDYYGFPCPPGAVVADQPGEVPKAAEDLDRLAGGPPRRAWLLEYREWEVDPSRSLRSALGASANRLDERRWPGVTLGLYRLPGPGGPAGP</sequence>
<evidence type="ECO:0000256" key="7">
    <source>
        <dbReference type="ARBA" id="ARBA00023136"/>
    </source>
</evidence>
<dbReference type="GO" id="GO:0010041">
    <property type="term" value="P:response to iron(III) ion"/>
    <property type="evidence" value="ECO:0007669"/>
    <property type="project" value="TreeGrafter"/>
</dbReference>
<dbReference type="KEGG" id="tpla:ElP_76160"/>
<feature type="transmembrane region" description="Helical" evidence="8">
    <location>
        <begin position="25"/>
        <end position="43"/>
    </location>
</feature>
<dbReference type="GO" id="GO:0016763">
    <property type="term" value="F:pentosyltransferase activity"/>
    <property type="evidence" value="ECO:0007669"/>
    <property type="project" value="TreeGrafter"/>
</dbReference>
<feature type="transmembrane region" description="Helical" evidence="8">
    <location>
        <begin position="290"/>
        <end position="308"/>
    </location>
</feature>